<proteinExistence type="predicted"/>
<evidence type="ECO:0000256" key="1">
    <source>
        <dbReference type="SAM" id="MobiDB-lite"/>
    </source>
</evidence>
<dbReference type="InterPro" id="IPR046708">
    <property type="entry name" value="DUF6781"/>
</dbReference>
<keyword evidence="3" id="KW-1185">Reference proteome</keyword>
<dbReference type="RefSeq" id="WP_250196069.1">
    <property type="nucleotide sequence ID" value="NZ_CP097635.1"/>
</dbReference>
<evidence type="ECO:0008006" key="4">
    <source>
        <dbReference type="Google" id="ProtNLM"/>
    </source>
</evidence>
<evidence type="ECO:0000313" key="3">
    <source>
        <dbReference type="Proteomes" id="UP001056201"/>
    </source>
</evidence>
<name>A0ABY4S571_AQUTE</name>
<sequence length="232" mass="24569">MSESGFDHDALVERFAQASARQGDALRQAVQQATLKALQGRELTLKSVRDAVKATTKAASAGAAKSGLPTTDVEALLMKAVEGMDAALVKAVEANRRALEQFVDQGVQLRETKMKKALADIEKMEDTLYGSLDKAVADAAKNLQGPWAMVLEGMKARGSATGSSATAALEQLTERSREAVRRGRAQAQSTVDAWMDHYTALARGVLIGMSEGLDASAPPPAAKSSSRRARQG</sequence>
<dbReference type="EMBL" id="CP097635">
    <property type="protein sequence ID" value="URI07840.1"/>
    <property type="molecule type" value="Genomic_DNA"/>
</dbReference>
<reference evidence="2" key="1">
    <citation type="submission" date="2022-05" db="EMBL/GenBank/DDBJ databases">
        <title>An RpoN-dependent PEP-CTERM gene is involved in floc formation of an Aquincola tertiaricarbonis strain.</title>
        <authorList>
            <person name="Qiu D."/>
            <person name="Xia M."/>
        </authorList>
    </citation>
    <scope>NUCLEOTIDE SEQUENCE</scope>
    <source>
        <strain evidence="2">RN12</strain>
    </source>
</reference>
<feature type="region of interest" description="Disordered" evidence="1">
    <location>
        <begin position="212"/>
        <end position="232"/>
    </location>
</feature>
<dbReference type="Proteomes" id="UP001056201">
    <property type="component" value="Chromosome 1"/>
</dbReference>
<organism evidence="2 3">
    <name type="scientific">Aquincola tertiaricarbonis</name>
    <dbReference type="NCBI Taxonomy" id="391953"/>
    <lineage>
        <taxon>Bacteria</taxon>
        <taxon>Pseudomonadati</taxon>
        <taxon>Pseudomonadota</taxon>
        <taxon>Betaproteobacteria</taxon>
        <taxon>Burkholderiales</taxon>
        <taxon>Sphaerotilaceae</taxon>
        <taxon>Aquincola</taxon>
    </lineage>
</organism>
<protein>
    <recommendedName>
        <fullName evidence="4">Phasin domain-containing protein</fullName>
    </recommendedName>
</protein>
<accession>A0ABY4S571</accession>
<evidence type="ECO:0000313" key="2">
    <source>
        <dbReference type="EMBL" id="URI07840.1"/>
    </source>
</evidence>
<gene>
    <name evidence="2" type="ORF">MW290_04380</name>
</gene>
<dbReference type="Pfam" id="PF20572">
    <property type="entry name" value="DUF6781"/>
    <property type="match status" value="1"/>
</dbReference>